<proteinExistence type="inferred from homology"/>
<dbReference type="InterPro" id="IPR017736">
    <property type="entry name" value="Glyco_hydro_1_beta-glucosidase"/>
</dbReference>
<comment type="similarity">
    <text evidence="1 9">Belongs to the glycosyl hydrolase 1 family.</text>
</comment>
<dbReference type="Gene3D" id="3.20.20.80">
    <property type="entry name" value="Glycosidases"/>
    <property type="match status" value="1"/>
</dbReference>
<name>A0AB39BXP7_9BACI</name>
<dbReference type="InterPro" id="IPR017853">
    <property type="entry name" value="GH"/>
</dbReference>
<keyword evidence="5 9" id="KW-0326">Glycosidase</keyword>
<dbReference type="NCBIfam" id="TIGR03356">
    <property type="entry name" value="BGL"/>
    <property type="match status" value="1"/>
</dbReference>
<comment type="catalytic activity">
    <reaction evidence="9">
        <text>Hydrolysis of terminal, non-reducing beta-D-glucosyl residues with release of beta-D-glucose.</text>
        <dbReference type="EC" id="3.2.1.21"/>
    </reaction>
</comment>
<evidence type="ECO:0000256" key="5">
    <source>
        <dbReference type="ARBA" id="ARBA00023295"/>
    </source>
</evidence>
<dbReference type="GO" id="GO:0030245">
    <property type="term" value="P:cellulose catabolic process"/>
    <property type="evidence" value="ECO:0007669"/>
    <property type="project" value="UniProtKB-KW"/>
</dbReference>
<dbReference type="RefSeq" id="WP_368505773.1">
    <property type="nucleotide sequence ID" value="NZ_CP162551.1"/>
</dbReference>
<feature type="active site" description="Proton donor" evidence="7">
    <location>
        <position position="166"/>
    </location>
</feature>
<evidence type="ECO:0000256" key="6">
    <source>
        <dbReference type="ARBA" id="ARBA00023326"/>
    </source>
</evidence>
<evidence type="ECO:0000313" key="10">
    <source>
        <dbReference type="EMBL" id="XDI38488.1"/>
    </source>
</evidence>
<dbReference type="PANTHER" id="PTHR10353">
    <property type="entry name" value="GLYCOSYL HYDROLASE"/>
    <property type="match status" value="1"/>
</dbReference>
<evidence type="ECO:0000256" key="9">
    <source>
        <dbReference type="RuleBase" id="RU361175"/>
    </source>
</evidence>
<keyword evidence="3" id="KW-0136">Cellulose degradation</keyword>
<feature type="binding site" evidence="8">
    <location>
        <position position="20"/>
    </location>
    <ligand>
        <name>substrate</name>
    </ligand>
</feature>
<gene>
    <name evidence="10" type="ORF">AB3N04_09310</name>
</gene>
<dbReference type="PRINTS" id="PR00131">
    <property type="entry name" value="GLHYDRLASE1"/>
</dbReference>
<evidence type="ECO:0000256" key="2">
    <source>
        <dbReference type="ARBA" id="ARBA00022801"/>
    </source>
</evidence>
<feature type="binding site" evidence="8">
    <location>
        <position position="399"/>
    </location>
    <ligand>
        <name>substrate</name>
    </ligand>
</feature>
<evidence type="ECO:0000256" key="3">
    <source>
        <dbReference type="ARBA" id="ARBA00023001"/>
    </source>
</evidence>
<evidence type="ECO:0000256" key="1">
    <source>
        <dbReference type="ARBA" id="ARBA00010838"/>
    </source>
</evidence>
<feature type="binding site" evidence="8">
    <location>
        <position position="121"/>
    </location>
    <ligand>
        <name>substrate</name>
    </ligand>
</feature>
<keyword evidence="2 9" id="KW-0378">Hydrolase</keyword>
<dbReference type="InterPro" id="IPR001360">
    <property type="entry name" value="Glyco_hydro_1"/>
</dbReference>
<dbReference type="EMBL" id="CP162551">
    <property type="protein sequence ID" value="XDI38488.1"/>
    <property type="molecule type" value="Genomic_DNA"/>
</dbReference>
<feature type="binding site" evidence="8">
    <location>
        <position position="165"/>
    </location>
    <ligand>
        <name>substrate</name>
    </ligand>
</feature>
<protein>
    <recommendedName>
        <fullName evidence="9">Beta-glucosidase</fullName>
        <ecNumber evidence="9">3.2.1.21</ecNumber>
    </recommendedName>
</protein>
<dbReference type="GO" id="GO:0008422">
    <property type="term" value="F:beta-glucosidase activity"/>
    <property type="evidence" value="ECO:0007669"/>
    <property type="project" value="UniProtKB-EC"/>
</dbReference>
<feature type="binding site" evidence="8">
    <location>
        <begin position="406"/>
        <end position="407"/>
    </location>
    <ligand>
        <name>substrate</name>
    </ligand>
</feature>
<dbReference type="GO" id="GO:0005829">
    <property type="term" value="C:cytosol"/>
    <property type="evidence" value="ECO:0007669"/>
    <property type="project" value="TreeGrafter"/>
</dbReference>
<dbReference type="FunFam" id="3.20.20.80:FF:000004">
    <property type="entry name" value="Beta-glucosidase 6-phospho-beta-glucosidase"/>
    <property type="match status" value="1"/>
</dbReference>
<evidence type="ECO:0000256" key="4">
    <source>
        <dbReference type="ARBA" id="ARBA00023277"/>
    </source>
</evidence>
<dbReference type="PANTHER" id="PTHR10353:SF36">
    <property type="entry name" value="LP05116P"/>
    <property type="match status" value="1"/>
</dbReference>
<sequence length="447" mass="51665">MSIIQFPKDMKWGVATASYQIEGAVNEGGRGLSIWDTFSKTPGKVVNGDNGDVACDSYNRYEEDVEIMQDLGVDFYRFSVAWPRIFPDGTGEVNQEGLDYYHKLVDSLLAKGIEPMCTLYHWDLPQKLQDNGGWDNRETIEAFVNYAELMFKEFKGKIKHWITLNEPWCVSFLSNFVGAHAPGKQDLQLAVNVAHHLLVAHGKTVIRFRELGMEGQIGYAPNVEWNEPYSNKQEDIDACKRVNGYFLDWFFDPVFRGSYPQFLVEWYEEKGAKLMIEEGDMEIIQQPIDFLGINYYSGSVGRYKENEGVFDHETVDTGYQKTDIGWNVYPEGFYKVLTYISDNYGDIPIYITENGSCYNDGPEDGEVKDEGRTNYLKQHLVSLHRSMESGVNIKGYLTWSLLDNFEWAEGYTMRFGIVHVNYRTLERTKKDSFYWYKQTIANNFFEV</sequence>
<reference evidence="10" key="1">
    <citation type="submission" date="2024-07" db="EMBL/GenBank/DDBJ databases">
        <title>Identification and characteristics of an arsenic-resistant bacterial isolate, which belongs to a novel species.</title>
        <authorList>
            <person name="Juszczyk A."/>
            <person name="Kowalczyk A."/>
            <person name="Was K."/>
            <person name="Kosowicz W."/>
            <person name="Budzyn A."/>
            <person name="Latowski D."/>
        </authorList>
    </citation>
    <scope>NUCLEOTIDE SEQUENCE</scope>
    <source>
        <strain evidence="10">As8PL</strain>
    </source>
</reference>
<evidence type="ECO:0000256" key="7">
    <source>
        <dbReference type="PIRSR" id="PIRSR617736-1"/>
    </source>
</evidence>
<dbReference type="AlphaFoldDB" id="A0AB39BXP7"/>
<evidence type="ECO:0000256" key="8">
    <source>
        <dbReference type="PIRSR" id="PIRSR617736-2"/>
    </source>
</evidence>
<feature type="binding site" evidence="8">
    <location>
        <position position="296"/>
    </location>
    <ligand>
        <name>substrate</name>
    </ligand>
</feature>
<keyword evidence="4" id="KW-0119">Carbohydrate metabolism</keyword>
<organism evidence="10">
    <name type="scientific">Alkalihalophilus sp. As8PL</name>
    <dbReference type="NCBI Taxonomy" id="3237103"/>
    <lineage>
        <taxon>Bacteria</taxon>
        <taxon>Bacillati</taxon>
        <taxon>Bacillota</taxon>
        <taxon>Bacilli</taxon>
        <taxon>Bacillales</taxon>
        <taxon>Bacillaceae</taxon>
        <taxon>Alkalihalophilus</taxon>
    </lineage>
</organism>
<dbReference type="EC" id="3.2.1.21" evidence="9"/>
<dbReference type="SUPFAM" id="SSF51445">
    <property type="entry name" value="(Trans)glycosidases"/>
    <property type="match status" value="1"/>
</dbReference>
<feature type="active site" description="Nucleophile" evidence="7">
    <location>
        <position position="353"/>
    </location>
</feature>
<accession>A0AB39BXP7</accession>
<keyword evidence="6" id="KW-0624">Polysaccharide degradation</keyword>
<dbReference type="Pfam" id="PF00232">
    <property type="entry name" value="Glyco_hydro_1"/>
    <property type="match status" value="1"/>
</dbReference>